<gene>
    <name evidence="1" type="ORF">PPERSA_05815</name>
</gene>
<accession>A0A0V0QG75</accession>
<evidence type="ECO:0000313" key="1">
    <source>
        <dbReference type="EMBL" id="KRX01229.1"/>
    </source>
</evidence>
<protein>
    <submittedName>
        <fullName evidence="1">Uncharacterized protein</fullName>
    </submittedName>
</protein>
<dbReference type="Proteomes" id="UP000054937">
    <property type="component" value="Unassembled WGS sequence"/>
</dbReference>
<name>A0A0V0QG75_PSEPJ</name>
<sequence>MNLIDFTNYTEDEYLNKLEKYKKLKKKQQEFPVLFGNKLSNDDVQNFLSSKRTVSPTLMAFFINLFQNYDEHRYEKSRSMFFDLIEINYQVPDYKFSVLTENLIKKTLKMDDTLYLTTIVKKVKKGLLLKDVEWEMVMLRIPTKQMRLFQNLTQNKDFDNEWDYVRKVLKKIHQTDFADFQQDYLVEKNKNALDGAVPIISILYYFLMEGMELDKILKTPKLLNFENQYKKLCWIMLKLHDNSAVLNRAVWDGTYEGEYKYQHPVEIFLGNEWHPNKEIILPTLTKETQEDEPGRKVVHRRDFKPKLNNRLDKNIQTFYSVDPFFYFPFDQFGDRFTKFVYQQKDQETQTMGYKIRSIKPVDIKSVHKFDRPYMRNHLNHLETSKKPFSFMDYQNQQNFTGKEFDTRNHIHYLLEREKEEMSLNPYDELRKKQFKGSEVLK</sequence>
<dbReference type="EMBL" id="LDAU01000173">
    <property type="protein sequence ID" value="KRX01229.1"/>
    <property type="molecule type" value="Genomic_DNA"/>
</dbReference>
<comment type="caution">
    <text evidence="1">The sequence shown here is derived from an EMBL/GenBank/DDBJ whole genome shotgun (WGS) entry which is preliminary data.</text>
</comment>
<keyword evidence="2" id="KW-1185">Reference proteome</keyword>
<proteinExistence type="predicted"/>
<organism evidence="1 2">
    <name type="scientific">Pseudocohnilembus persalinus</name>
    <name type="common">Ciliate</name>
    <dbReference type="NCBI Taxonomy" id="266149"/>
    <lineage>
        <taxon>Eukaryota</taxon>
        <taxon>Sar</taxon>
        <taxon>Alveolata</taxon>
        <taxon>Ciliophora</taxon>
        <taxon>Intramacronucleata</taxon>
        <taxon>Oligohymenophorea</taxon>
        <taxon>Scuticociliatia</taxon>
        <taxon>Philasterida</taxon>
        <taxon>Pseudocohnilembidae</taxon>
        <taxon>Pseudocohnilembus</taxon>
    </lineage>
</organism>
<reference evidence="1 2" key="1">
    <citation type="journal article" date="2015" name="Sci. Rep.">
        <title>Genome of the facultative scuticociliatosis pathogen Pseudocohnilembus persalinus provides insight into its virulence through horizontal gene transfer.</title>
        <authorList>
            <person name="Xiong J."/>
            <person name="Wang G."/>
            <person name="Cheng J."/>
            <person name="Tian M."/>
            <person name="Pan X."/>
            <person name="Warren A."/>
            <person name="Jiang C."/>
            <person name="Yuan D."/>
            <person name="Miao W."/>
        </authorList>
    </citation>
    <scope>NUCLEOTIDE SEQUENCE [LARGE SCALE GENOMIC DNA]</scope>
    <source>
        <strain evidence="1">36N120E</strain>
    </source>
</reference>
<evidence type="ECO:0000313" key="2">
    <source>
        <dbReference type="Proteomes" id="UP000054937"/>
    </source>
</evidence>
<dbReference type="AlphaFoldDB" id="A0A0V0QG75"/>
<dbReference type="InParanoid" id="A0A0V0QG75"/>